<dbReference type="GO" id="GO:0004867">
    <property type="term" value="F:serine-type endopeptidase inhibitor activity"/>
    <property type="evidence" value="ECO:0007669"/>
    <property type="project" value="InterPro"/>
</dbReference>
<reference evidence="2" key="1">
    <citation type="journal article" date="2016" name="Ticks Tick Borne Dis.">
        <title>De novo assembly and annotation of the salivary gland transcriptome of Rhipicephalus appendiculatus male and female ticks during blood feeding.</title>
        <authorList>
            <person name="de Castro M.H."/>
            <person name="de Klerk D."/>
            <person name="Pienaar R."/>
            <person name="Latif A.A."/>
            <person name="Rees D.J."/>
            <person name="Mans B.J."/>
        </authorList>
    </citation>
    <scope>NUCLEOTIDE SEQUENCE</scope>
    <source>
        <tissue evidence="2">Salivary glands</tissue>
    </source>
</reference>
<feature type="chain" id="PRO_5007285336" evidence="1">
    <location>
        <begin position="20"/>
        <end position="165"/>
    </location>
</feature>
<protein>
    <submittedName>
        <fullName evidence="2">Pancreatic trypsin inhibitor</fullName>
    </submittedName>
</protein>
<accession>A0A131YJH3</accession>
<organism evidence="2">
    <name type="scientific">Rhipicephalus appendiculatus</name>
    <name type="common">Brown ear tick</name>
    <dbReference type="NCBI Taxonomy" id="34631"/>
    <lineage>
        <taxon>Eukaryota</taxon>
        <taxon>Metazoa</taxon>
        <taxon>Ecdysozoa</taxon>
        <taxon>Arthropoda</taxon>
        <taxon>Chelicerata</taxon>
        <taxon>Arachnida</taxon>
        <taxon>Acari</taxon>
        <taxon>Parasitiformes</taxon>
        <taxon>Ixodida</taxon>
        <taxon>Ixodoidea</taxon>
        <taxon>Ixodidae</taxon>
        <taxon>Rhipicephalinae</taxon>
        <taxon>Rhipicephalus</taxon>
        <taxon>Rhipicephalus</taxon>
    </lineage>
</organism>
<dbReference type="Gene3D" id="4.10.410.10">
    <property type="entry name" value="Pancreatic trypsin inhibitor Kunitz domain"/>
    <property type="match status" value="1"/>
</dbReference>
<sequence length="165" mass="19422">MRFCFFLCILVVAYSGICALEDMGDLSERSGKGDGMCVAKWGRNKNCRDKNQVHGYGYNTKKKRCEKFVGCINVTQGIFKSRKECLQSCDRTSKCLEDKYSKYHEEDAYGKAKEYFYYSADEDNCVAIDSFHKFLNTDFWPRENFFRKEETCFKECSPTYHYKKQ</sequence>
<feature type="signal peptide" evidence="1">
    <location>
        <begin position="1"/>
        <end position="19"/>
    </location>
</feature>
<dbReference type="AlphaFoldDB" id="A0A131YJH3"/>
<evidence type="ECO:0000256" key="1">
    <source>
        <dbReference type="SAM" id="SignalP"/>
    </source>
</evidence>
<evidence type="ECO:0000313" key="2">
    <source>
        <dbReference type="EMBL" id="JAP78071.1"/>
    </source>
</evidence>
<proteinExistence type="predicted"/>
<dbReference type="EMBL" id="GEDV01010486">
    <property type="protein sequence ID" value="JAP78071.1"/>
    <property type="molecule type" value="Transcribed_RNA"/>
</dbReference>
<keyword evidence="1" id="KW-0732">Signal</keyword>
<name>A0A131YJH3_RHIAP</name>
<dbReference type="InterPro" id="IPR036880">
    <property type="entry name" value="Kunitz_BPTI_sf"/>
</dbReference>